<dbReference type="NCBIfam" id="TIGR03169">
    <property type="entry name" value="Nterm_to_SelD"/>
    <property type="match status" value="1"/>
</dbReference>
<dbReference type="GO" id="GO:0016491">
    <property type="term" value="F:oxidoreductase activity"/>
    <property type="evidence" value="ECO:0007669"/>
    <property type="project" value="InterPro"/>
</dbReference>
<evidence type="ECO:0000256" key="3">
    <source>
        <dbReference type="ARBA" id="ARBA00022777"/>
    </source>
</evidence>
<name>A0A7S2I9W4_9EUKA</name>
<dbReference type="Gene3D" id="3.30.1330.10">
    <property type="entry name" value="PurM-like, N-terminal domain"/>
    <property type="match status" value="1"/>
</dbReference>
<dbReference type="Pfam" id="PF00586">
    <property type="entry name" value="AIRS"/>
    <property type="match status" value="1"/>
</dbReference>
<dbReference type="InterPro" id="IPR004536">
    <property type="entry name" value="SPS/SelD"/>
</dbReference>
<evidence type="ECO:0000259" key="7">
    <source>
        <dbReference type="Pfam" id="PF02769"/>
    </source>
</evidence>
<dbReference type="Gene3D" id="3.50.50.100">
    <property type="match status" value="1"/>
</dbReference>
<dbReference type="EMBL" id="HBGU01059347">
    <property type="protein sequence ID" value="CAD9512822.1"/>
    <property type="molecule type" value="Transcribed_RNA"/>
</dbReference>
<protein>
    <recommendedName>
        <fullName evidence="10">Selenide, water dikinase</fullName>
    </recommendedName>
</protein>
<evidence type="ECO:0000256" key="4">
    <source>
        <dbReference type="ARBA" id="ARBA00022840"/>
    </source>
</evidence>
<dbReference type="SUPFAM" id="SSF56042">
    <property type="entry name" value="PurM C-terminal domain-like"/>
    <property type="match status" value="1"/>
</dbReference>
<feature type="domain" description="PurM-like C-terminal" evidence="7">
    <location>
        <begin position="605"/>
        <end position="774"/>
    </location>
</feature>
<dbReference type="InterPro" id="IPR036921">
    <property type="entry name" value="PurM-like_N_sf"/>
</dbReference>
<evidence type="ECO:0008006" key="10">
    <source>
        <dbReference type="Google" id="ProtNLM"/>
    </source>
</evidence>
<dbReference type="Gene3D" id="3.90.650.10">
    <property type="entry name" value="PurM-like C-terminal domain"/>
    <property type="match status" value="1"/>
</dbReference>
<proteinExistence type="predicted"/>
<evidence type="ECO:0000256" key="2">
    <source>
        <dbReference type="ARBA" id="ARBA00022741"/>
    </source>
</evidence>
<keyword evidence="2" id="KW-0547">Nucleotide-binding</keyword>
<accession>A0A7S2I9W4</accession>
<reference evidence="9" key="1">
    <citation type="submission" date="2021-01" db="EMBL/GenBank/DDBJ databases">
        <authorList>
            <person name="Corre E."/>
            <person name="Pelletier E."/>
            <person name="Niang G."/>
            <person name="Scheremetjew M."/>
            <person name="Finn R."/>
            <person name="Kale V."/>
            <person name="Holt S."/>
            <person name="Cochrane G."/>
            <person name="Meng A."/>
            <person name="Brown T."/>
            <person name="Cohen L."/>
        </authorList>
    </citation>
    <scope>NUCLEOTIDE SEQUENCE</scope>
    <source>
        <strain evidence="9">UTEX LB 985</strain>
    </source>
</reference>
<dbReference type="GO" id="GO:0005737">
    <property type="term" value="C:cytoplasm"/>
    <property type="evidence" value="ECO:0007669"/>
    <property type="project" value="TreeGrafter"/>
</dbReference>
<dbReference type="InterPro" id="IPR016188">
    <property type="entry name" value="PurM-like_N"/>
</dbReference>
<feature type="domain" description="FAD/NAD(P)-binding" evidence="8">
    <location>
        <begin position="18"/>
        <end position="335"/>
    </location>
</feature>
<keyword evidence="3" id="KW-0418">Kinase</keyword>
<dbReference type="InterPro" id="IPR036676">
    <property type="entry name" value="PurM-like_C_sf"/>
</dbReference>
<dbReference type="InterPro" id="IPR023753">
    <property type="entry name" value="FAD/NAD-binding_dom"/>
</dbReference>
<dbReference type="InterPro" id="IPR010918">
    <property type="entry name" value="PurM-like_C_dom"/>
</dbReference>
<dbReference type="NCBIfam" id="TIGR00476">
    <property type="entry name" value="selD"/>
    <property type="match status" value="1"/>
</dbReference>
<evidence type="ECO:0000256" key="1">
    <source>
        <dbReference type="ARBA" id="ARBA00022679"/>
    </source>
</evidence>
<dbReference type="InterPro" id="IPR036188">
    <property type="entry name" value="FAD/NAD-bd_sf"/>
</dbReference>
<evidence type="ECO:0000259" key="8">
    <source>
        <dbReference type="Pfam" id="PF07992"/>
    </source>
</evidence>
<evidence type="ECO:0000256" key="5">
    <source>
        <dbReference type="ARBA" id="ARBA00023266"/>
    </source>
</evidence>
<gene>
    <name evidence="9" type="ORF">CBRE1094_LOCUS32276</name>
</gene>
<keyword evidence="1" id="KW-0808">Transferase</keyword>
<dbReference type="Pfam" id="PF07992">
    <property type="entry name" value="Pyr_redox_2"/>
    <property type="match status" value="1"/>
</dbReference>
<dbReference type="AlphaFoldDB" id="A0A7S2I9W4"/>
<keyword evidence="4" id="KW-0067">ATP-binding</keyword>
<dbReference type="GO" id="GO:0016260">
    <property type="term" value="P:selenocysteine biosynthetic process"/>
    <property type="evidence" value="ECO:0007669"/>
    <property type="project" value="TreeGrafter"/>
</dbReference>
<dbReference type="CDD" id="cd02195">
    <property type="entry name" value="SelD"/>
    <property type="match status" value="1"/>
</dbReference>
<evidence type="ECO:0000313" key="9">
    <source>
        <dbReference type="EMBL" id="CAD9512822.1"/>
    </source>
</evidence>
<dbReference type="GO" id="GO:0004756">
    <property type="term" value="F:selenide, water dikinase activity"/>
    <property type="evidence" value="ECO:0007669"/>
    <property type="project" value="TreeGrafter"/>
</dbReference>
<dbReference type="PANTHER" id="PTHR10256:SF0">
    <property type="entry name" value="INACTIVE SELENIDE, WATER DIKINASE-LIKE PROTEIN-RELATED"/>
    <property type="match status" value="1"/>
</dbReference>
<evidence type="ECO:0000259" key="6">
    <source>
        <dbReference type="Pfam" id="PF00586"/>
    </source>
</evidence>
<dbReference type="GO" id="GO:0005524">
    <property type="term" value="F:ATP binding"/>
    <property type="evidence" value="ECO:0007669"/>
    <property type="project" value="UniProtKB-KW"/>
</dbReference>
<dbReference type="InterPro" id="IPR017584">
    <property type="entry name" value="Pyridine_nucleo_diS_OxRdtase_N"/>
</dbReference>
<sequence length="791" mass="82034">MPPPMASTPSSGGLIFKDLVLIGGGHSHAHVLKMWGMQPEPGVQLTLITRDVDTPYSGMLPGYVAGAYTWRECHIDLAKLAAFSGARLVHAEACGLDLKEKRVLLKGRPPIAYDVLSIDIGSAPKPVVNADASAAHAPTSESSLPSVTPVKPIDGFCKRWDAILARVLSLPSGAKVRVSVVGAGAGGVELALSMQARLRRELVAHGRRAESLELSLIGRRLMPQHAAGVRSIFEAMLVKRGVRLLLGRGVSEATPTELRCTDGSVVTYDEAIWCTQGGAADWLRQTGLALDPSGFIAVHPTLESISSPSVFAAGDVAAVLKYPRPKAGVFAVRQGMPLANNLRRSLLGQPLAPFVPQSSFLGLIGDGDGACVASRGAMALEASWLWTLKDHIDRTWMYGYQDGLPPPMSTGGMGMSGDAADPPPVALASGQEALDALSHASMRCGGCGAKVGVSVLNRVMARLREGSLLPADPPAVILGLDAPDDCAVLAPSSLASVHTVDFFRSLIDDPFVFGQVAANHALSDCHAMNAQPIGALAIAVVPYGLDAKVEECLFQMMAGASRTLSEAGCSLLGGHSCEGADLSLGFAVTGSAPAEATLKKSGLLPGQSLILTKPLGTGTLFAANMRGKSQGAWMAEATASMVASNRLGAAILAEHGAAACTDVTGFGLLGHLYELASASQARVLIRMGSLPLLRGAIDLVGQGIFSSLQPANLRLKRAVANEKEALVHPAYPLLFDPQTAGGLLASVPAQQADACLQALREAGYAGAAVVGEVLELLPEGVCVPGLIECQP</sequence>
<feature type="domain" description="PurM-like N-terminal" evidence="6">
    <location>
        <begin position="484"/>
        <end position="590"/>
    </location>
</feature>
<dbReference type="PANTHER" id="PTHR10256">
    <property type="entry name" value="SELENIDE, WATER DIKINASE"/>
    <property type="match status" value="1"/>
</dbReference>
<dbReference type="SUPFAM" id="SSF55326">
    <property type="entry name" value="PurM N-terminal domain-like"/>
    <property type="match status" value="1"/>
</dbReference>
<keyword evidence="5" id="KW-0711">Selenium</keyword>
<organism evidence="9">
    <name type="scientific">Haptolina brevifila</name>
    <dbReference type="NCBI Taxonomy" id="156173"/>
    <lineage>
        <taxon>Eukaryota</taxon>
        <taxon>Haptista</taxon>
        <taxon>Haptophyta</taxon>
        <taxon>Prymnesiophyceae</taxon>
        <taxon>Prymnesiales</taxon>
        <taxon>Prymnesiaceae</taxon>
        <taxon>Haptolina</taxon>
    </lineage>
</organism>
<dbReference type="Pfam" id="PF02769">
    <property type="entry name" value="AIRS_C"/>
    <property type="match status" value="1"/>
</dbReference>
<dbReference type="SUPFAM" id="SSF51905">
    <property type="entry name" value="FAD/NAD(P)-binding domain"/>
    <property type="match status" value="2"/>
</dbReference>